<dbReference type="AlphaFoldDB" id="A0A3D9SWX2"/>
<dbReference type="RefSeq" id="WP_170177743.1">
    <property type="nucleotide sequence ID" value="NZ_QTTT01000001.1"/>
</dbReference>
<reference evidence="2 3" key="1">
    <citation type="submission" date="2018-08" db="EMBL/GenBank/DDBJ databases">
        <title>Sequencing the genomes of 1000 actinobacteria strains.</title>
        <authorList>
            <person name="Klenk H.-P."/>
        </authorList>
    </citation>
    <scope>NUCLEOTIDE SEQUENCE [LARGE SCALE GENOMIC DNA]</scope>
    <source>
        <strain evidence="2 3">DSM 43927</strain>
    </source>
</reference>
<evidence type="ECO:0000256" key="1">
    <source>
        <dbReference type="SAM" id="MobiDB-lite"/>
    </source>
</evidence>
<sequence>MSEDRQQKTADRWRALPDRTPLEDLVAVQEVPPKPQVVGEPGNTALEEATRYPA</sequence>
<organism evidence="2 3">
    <name type="scientific">Thermomonospora umbrina</name>
    <dbReference type="NCBI Taxonomy" id="111806"/>
    <lineage>
        <taxon>Bacteria</taxon>
        <taxon>Bacillati</taxon>
        <taxon>Actinomycetota</taxon>
        <taxon>Actinomycetes</taxon>
        <taxon>Streptosporangiales</taxon>
        <taxon>Thermomonosporaceae</taxon>
        <taxon>Thermomonospora</taxon>
    </lineage>
</organism>
<name>A0A3D9SWX2_9ACTN</name>
<feature type="region of interest" description="Disordered" evidence="1">
    <location>
        <begin position="1"/>
        <end position="54"/>
    </location>
</feature>
<keyword evidence="3" id="KW-1185">Reference proteome</keyword>
<feature type="compositionally biased region" description="Basic and acidic residues" evidence="1">
    <location>
        <begin position="1"/>
        <end position="22"/>
    </location>
</feature>
<protein>
    <submittedName>
        <fullName evidence="2">Uncharacterized protein</fullName>
    </submittedName>
</protein>
<gene>
    <name evidence="2" type="ORF">DFJ69_4513</name>
</gene>
<proteinExistence type="predicted"/>
<dbReference type="EMBL" id="QTTT01000001">
    <property type="protein sequence ID" value="REE99010.1"/>
    <property type="molecule type" value="Genomic_DNA"/>
</dbReference>
<dbReference type="Proteomes" id="UP000256661">
    <property type="component" value="Unassembled WGS sequence"/>
</dbReference>
<accession>A0A3D9SWX2</accession>
<comment type="caution">
    <text evidence="2">The sequence shown here is derived from an EMBL/GenBank/DDBJ whole genome shotgun (WGS) entry which is preliminary data.</text>
</comment>
<evidence type="ECO:0000313" key="2">
    <source>
        <dbReference type="EMBL" id="REE99010.1"/>
    </source>
</evidence>
<evidence type="ECO:0000313" key="3">
    <source>
        <dbReference type="Proteomes" id="UP000256661"/>
    </source>
</evidence>